<dbReference type="Proteomes" id="UP000215335">
    <property type="component" value="Unassembled WGS sequence"/>
</dbReference>
<gene>
    <name evidence="2" type="ORF">TSAR_003273</name>
</gene>
<comment type="caution">
    <text evidence="2">The sequence shown here is derived from an EMBL/GenBank/DDBJ whole genome shotgun (WGS) entry which is preliminary data.</text>
</comment>
<evidence type="ECO:0000256" key="1">
    <source>
        <dbReference type="SAM" id="MobiDB-lite"/>
    </source>
</evidence>
<reference evidence="2 3" key="1">
    <citation type="journal article" date="2017" name="Curr. Biol.">
        <title>The Evolution of Venom by Co-option of Single-Copy Genes.</title>
        <authorList>
            <person name="Martinson E.O."/>
            <person name="Mrinalini"/>
            <person name="Kelkar Y.D."/>
            <person name="Chang C.H."/>
            <person name="Werren J.H."/>
        </authorList>
    </citation>
    <scope>NUCLEOTIDE SEQUENCE [LARGE SCALE GENOMIC DNA]</scope>
    <source>
        <strain evidence="2 3">Alberta</strain>
        <tissue evidence="2">Whole body</tissue>
    </source>
</reference>
<keyword evidence="3" id="KW-1185">Reference proteome</keyword>
<protein>
    <submittedName>
        <fullName evidence="2">Uncharacterized protein</fullName>
    </submittedName>
</protein>
<feature type="region of interest" description="Disordered" evidence="1">
    <location>
        <begin position="40"/>
        <end position="65"/>
    </location>
</feature>
<evidence type="ECO:0000313" key="3">
    <source>
        <dbReference type="Proteomes" id="UP000215335"/>
    </source>
</evidence>
<sequence>MPLPEAGLKRCRPDRTGGYLSSLHSASLSLITQSISFITQSNPGSEEDAGAMTTAPKGDRGMGVITSRTVDSPVIGTGSNARGFNIMSWLKKNKTKPKGT</sequence>
<dbReference type="AlphaFoldDB" id="A0A232EHM6"/>
<accession>A0A232EHM6</accession>
<proteinExistence type="predicted"/>
<name>A0A232EHM6_9HYME</name>
<evidence type="ECO:0000313" key="2">
    <source>
        <dbReference type="EMBL" id="OXU17821.1"/>
    </source>
</evidence>
<organism evidence="2 3">
    <name type="scientific">Trichomalopsis sarcophagae</name>
    <dbReference type="NCBI Taxonomy" id="543379"/>
    <lineage>
        <taxon>Eukaryota</taxon>
        <taxon>Metazoa</taxon>
        <taxon>Ecdysozoa</taxon>
        <taxon>Arthropoda</taxon>
        <taxon>Hexapoda</taxon>
        <taxon>Insecta</taxon>
        <taxon>Pterygota</taxon>
        <taxon>Neoptera</taxon>
        <taxon>Endopterygota</taxon>
        <taxon>Hymenoptera</taxon>
        <taxon>Apocrita</taxon>
        <taxon>Proctotrupomorpha</taxon>
        <taxon>Chalcidoidea</taxon>
        <taxon>Pteromalidae</taxon>
        <taxon>Pteromalinae</taxon>
        <taxon>Trichomalopsis</taxon>
    </lineage>
</organism>
<dbReference type="EMBL" id="NNAY01004490">
    <property type="protein sequence ID" value="OXU17821.1"/>
    <property type="molecule type" value="Genomic_DNA"/>
</dbReference>